<dbReference type="GO" id="GO:0005525">
    <property type="term" value="F:GTP binding"/>
    <property type="evidence" value="ECO:0007669"/>
    <property type="project" value="InterPro"/>
</dbReference>
<dbReference type="Proteomes" id="UP000178129">
    <property type="component" value="Unassembled WGS sequence"/>
</dbReference>
<evidence type="ECO:0000313" key="6">
    <source>
        <dbReference type="Proteomes" id="UP000178129"/>
    </source>
</evidence>
<evidence type="ECO:0000313" key="5">
    <source>
        <dbReference type="EMBL" id="CZT04830.1"/>
    </source>
</evidence>
<keyword evidence="2" id="KW-0342">GTP-binding</keyword>
<protein>
    <submittedName>
        <fullName evidence="5">Related to vacuolar sorting protein VPS1, dynamin, and related proteins</fullName>
    </submittedName>
</protein>
<accession>A0A1E1L2Y3</accession>
<feature type="domain" description="GED" evidence="3">
    <location>
        <begin position="612"/>
        <end position="703"/>
    </location>
</feature>
<dbReference type="Pfam" id="PF00350">
    <property type="entry name" value="Dynamin_N"/>
    <property type="match status" value="1"/>
</dbReference>
<dbReference type="SMART" id="SM00053">
    <property type="entry name" value="DYNc"/>
    <property type="match status" value="1"/>
</dbReference>
<dbReference type="InterPro" id="IPR020850">
    <property type="entry name" value="GED_dom"/>
</dbReference>
<dbReference type="GO" id="GO:0048312">
    <property type="term" value="P:intracellular distribution of mitochondria"/>
    <property type="evidence" value="ECO:0007669"/>
    <property type="project" value="TreeGrafter"/>
</dbReference>
<evidence type="ECO:0000256" key="2">
    <source>
        <dbReference type="ARBA" id="ARBA00023134"/>
    </source>
</evidence>
<dbReference type="InParanoid" id="A0A1E1L2Y3"/>
<proteinExistence type="predicted"/>
<evidence type="ECO:0000259" key="3">
    <source>
        <dbReference type="PROSITE" id="PS51388"/>
    </source>
</evidence>
<keyword evidence="6" id="KW-1185">Reference proteome</keyword>
<dbReference type="InterPro" id="IPR030381">
    <property type="entry name" value="G_DYNAMIN_dom"/>
</dbReference>
<dbReference type="PRINTS" id="PR00195">
    <property type="entry name" value="DYNAMIN"/>
</dbReference>
<reference evidence="6" key="1">
    <citation type="submission" date="2016-03" db="EMBL/GenBank/DDBJ databases">
        <authorList>
            <person name="Ploux O."/>
        </authorList>
    </citation>
    <scope>NUCLEOTIDE SEQUENCE [LARGE SCALE GENOMIC DNA]</scope>
    <source>
        <strain evidence="6">UK7</strain>
    </source>
</reference>
<dbReference type="PROSITE" id="PS51718">
    <property type="entry name" value="G_DYNAMIN_2"/>
    <property type="match status" value="1"/>
</dbReference>
<dbReference type="GO" id="GO:0005874">
    <property type="term" value="C:microtubule"/>
    <property type="evidence" value="ECO:0007669"/>
    <property type="project" value="TreeGrafter"/>
</dbReference>
<dbReference type="Gene3D" id="3.40.50.300">
    <property type="entry name" value="P-loop containing nucleotide triphosphate hydrolases"/>
    <property type="match status" value="1"/>
</dbReference>
<dbReference type="GO" id="GO:0005739">
    <property type="term" value="C:mitochondrion"/>
    <property type="evidence" value="ECO:0007669"/>
    <property type="project" value="TreeGrafter"/>
</dbReference>
<evidence type="ECO:0000259" key="4">
    <source>
        <dbReference type="PROSITE" id="PS51718"/>
    </source>
</evidence>
<dbReference type="PROSITE" id="PS51388">
    <property type="entry name" value="GED"/>
    <property type="match status" value="1"/>
</dbReference>
<comment type="caution">
    <text evidence="5">The sequence shown here is derived from an EMBL/GenBank/DDBJ whole genome shotgun (WGS) entry which is preliminary data.</text>
</comment>
<feature type="domain" description="Dynamin-type G" evidence="4">
    <location>
        <begin position="37"/>
        <end position="321"/>
    </location>
</feature>
<name>A0A1E1L2Y3_9HELO</name>
<dbReference type="InterPro" id="IPR027417">
    <property type="entry name" value="P-loop_NTPase"/>
</dbReference>
<dbReference type="STRING" id="914237.A0A1E1L2Y3"/>
<dbReference type="PANTHER" id="PTHR11566:SF21">
    <property type="entry name" value="DYNAMIN RELATED PROTEIN 1, ISOFORM A"/>
    <property type="match status" value="1"/>
</dbReference>
<dbReference type="GO" id="GO:0000266">
    <property type="term" value="P:mitochondrial fission"/>
    <property type="evidence" value="ECO:0007669"/>
    <property type="project" value="TreeGrafter"/>
</dbReference>
<keyword evidence="1" id="KW-0547">Nucleotide-binding</keyword>
<dbReference type="AlphaFoldDB" id="A0A1E1L2Y3"/>
<dbReference type="PANTHER" id="PTHR11566">
    <property type="entry name" value="DYNAMIN"/>
    <property type="match status" value="1"/>
</dbReference>
<dbReference type="GO" id="GO:0003924">
    <property type="term" value="F:GTPase activity"/>
    <property type="evidence" value="ECO:0007669"/>
    <property type="project" value="InterPro"/>
</dbReference>
<dbReference type="GO" id="GO:0016020">
    <property type="term" value="C:membrane"/>
    <property type="evidence" value="ECO:0007669"/>
    <property type="project" value="TreeGrafter"/>
</dbReference>
<dbReference type="CDD" id="cd08771">
    <property type="entry name" value="DLP_1"/>
    <property type="match status" value="1"/>
</dbReference>
<dbReference type="InterPro" id="IPR000375">
    <property type="entry name" value="Dynamin_stalk"/>
</dbReference>
<gene>
    <name evidence="5" type="ORF">RCO7_09235</name>
</gene>
<dbReference type="InterPro" id="IPR045063">
    <property type="entry name" value="Dynamin_N"/>
</dbReference>
<dbReference type="GO" id="GO:0016559">
    <property type="term" value="P:peroxisome fission"/>
    <property type="evidence" value="ECO:0007669"/>
    <property type="project" value="TreeGrafter"/>
</dbReference>
<dbReference type="InterPro" id="IPR001401">
    <property type="entry name" value="Dynamin_GTPase"/>
</dbReference>
<dbReference type="InterPro" id="IPR022812">
    <property type="entry name" value="Dynamin"/>
</dbReference>
<dbReference type="Pfam" id="PF01031">
    <property type="entry name" value="Dynamin_M"/>
    <property type="match status" value="1"/>
</dbReference>
<sequence>MSRTSLQTTALESLQSTEELGLLDTIDSLRSQGVSHYISLPQLIVCGDQSSGKSSVLEAISGIPFPTKDNLCTRFATELILRRASAIGVSVSIVPSQDRSEAECHRLVQFHETLSDFDDFPILVEKAKEFMGMSATSSAFSNDVLRVEVSGPSQQHLTIVDLPGLIHSENKLQTSADVALVLSMVQTYMANRRSIILAVVSAKNDYANQIVTKLAKDVDSKGFRTLGIITKPDTLPIGSESELAYANLARNQDVEFRLGWHVLRNRDYESRNTSVGARDTAEEHFFSQGIWRDFSRNLVGITSLRTRLSQVLLQQIKNELPNVLDELEASIKEIHEALGKLGTSRDTNDEQRLFLLHVSQSFQSIINAAIDGTYGNSFFGDPRSAEGYSKRLRAVIQNLNMEFAERMRVCGHKREIVDRIGSEIPPLTAVLPQTISRATFLDEVTELLKISRGRELPGMFNPLIVGDLFHEQSLPWERLAQIHLKNIWEATRAFLELAISHLTDDATTDALLREVLDPLMEQRYRDMTDKLVELLLPHQKGHPITYNHYFIETIQNMRERRLEAEVTRKLSKFFGGRDLSSLEELPIKKVKTSSLISALSSRKEADMDKYASSEILDCMQAYYKVALKSVIDSIAIQAIETQLLGKLGDLLSPARVVQMKIDMINKIAAESSESRLQRERMMRKLVVLKAGLEMCKKHIGRPMTNLQNRPWHSEQHVLEENSDPDLLHEISDLEDVNNQDLVTDTPIGIPPLVTPVSSEPVEVSSSPEWSFGGSEPIAAEETVLIKKTKKKAKKGLVINSDSPLKFL</sequence>
<dbReference type="Gene3D" id="1.20.120.1240">
    <property type="entry name" value="Dynamin, middle domain"/>
    <property type="match status" value="1"/>
</dbReference>
<dbReference type="GO" id="GO:0008017">
    <property type="term" value="F:microtubule binding"/>
    <property type="evidence" value="ECO:0007669"/>
    <property type="project" value="TreeGrafter"/>
</dbReference>
<organism evidence="5 6">
    <name type="scientific">Rhynchosporium graminicola</name>
    <dbReference type="NCBI Taxonomy" id="2792576"/>
    <lineage>
        <taxon>Eukaryota</taxon>
        <taxon>Fungi</taxon>
        <taxon>Dikarya</taxon>
        <taxon>Ascomycota</taxon>
        <taxon>Pezizomycotina</taxon>
        <taxon>Leotiomycetes</taxon>
        <taxon>Helotiales</taxon>
        <taxon>Ploettnerulaceae</taxon>
        <taxon>Rhynchosporium</taxon>
    </lineage>
</organism>
<dbReference type="FunFam" id="3.40.50.300:FF:001425">
    <property type="entry name" value="Dynamin GTPase, putative"/>
    <property type="match status" value="1"/>
</dbReference>
<evidence type="ECO:0000256" key="1">
    <source>
        <dbReference type="ARBA" id="ARBA00022741"/>
    </source>
</evidence>
<dbReference type="GO" id="GO:0006897">
    <property type="term" value="P:endocytosis"/>
    <property type="evidence" value="ECO:0007669"/>
    <property type="project" value="TreeGrafter"/>
</dbReference>
<dbReference type="EMBL" id="FJUW01000033">
    <property type="protein sequence ID" value="CZT04830.1"/>
    <property type="molecule type" value="Genomic_DNA"/>
</dbReference>
<dbReference type="SUPFAM" id="SSF52540">
    <property type="entry name" value="P-loop containing nucleoside triphosphate hydrolases"/>
    <property type="match status" value="1"/>
</dbReference>